<evidence type="ECO:0000256" key="1">
    <source>
        <dbReference type="SAM" id="MobiDB-lite"/>
    </source>
</evidence>
<dbReference type="AlphaFoldDB" id="A0A6C0IR24"/>
<protein>
    <submittedName>
        <fullName evidence="2">Uncharacterized protein</fullName>
    </submittedName>
</protein>
<name>A0A6C0IR24_9ZZZZ</name>
<evidence type="ECO:0000313" key="2">
    <source>
        <dbReference type="EMBL" id="QHT95661.1"/>
    </source>
</evidence>
<sequence length="288" mass="32680">MFLKNGEVHQSGIKNEHNVIYFLNTTTNAITTHLKKIHGEDIQVIHKGGTTGVDDATVVGPDDVKYAGISIKNHKSGTHDWTNTSKIPNKDVIKDLFKEYKDKYPNLDAAEFAEKEKILREERDAIVNTYLRDLSGGYIKDMLTNLYEGYSDYVIMNDMKSEKYICYEKNTRNFNEFVGFPTWDYYLKFAKAQNSAMIWRKNQETNEDACTNLRLRITLNNGLNAFFGLSANNKTSIPCLKLQQDSVDKHMASLDNPISVSYKKEPSADADGKADSKADSKAEAKDEM</sequence>
<reference evidence="2" key="1">
    <citation type="journal article" date="2020" name="Nature">
        <title>Giant virus diversity and host interactions through global metagenomics.</title>
        <authorList>
            <person name="Schulz F."/>
            <person name="Roux S."/>
            <person name="Paez-Espino D."/>
            <person name="Jungbluth S."/>
            <person name="Walsh D.A."/>
            <person name="Denef V.J."/>
            <person name="McMahon K.D."/>
            <person name="Konstantinidis K.T."/>
            <person name="Eloe-Fadrosh E.A."/>
            <person name="Kyrpides N.C."/>
            <person name="Woyke T."/>
        </authorList>
    </citation>
    <scope>NUCLEOTIDE SEQUENCE</scope>
    <source>
        <strain evidence="2">GVMAG-M-3300024261-8</strain>
    </source>
</reference>
<accession>A0A6C0IR24</accession>
<proteinExistence type="predicted"/>
<organism evidence="2">
    <name type="scientific">viral metagenome</name>
    <dbReference type="NCBI Taxonomy" id="1070528"/>
    <lineage>
        <taxon>unclassified sequences</taxon>
        <taxon>metagenomes</taxon>
        <taxon>organismal metagenomes</taxon>
    </lineage>
</organism>
<dbReference type="EMBL" id="MN740244">
    <property type="protein sequence ID" value="QHT95661.1"/>
    <property type="molecule type" value="Genomic_DNA"/>
</dbReference>
<feature type="compositionally biased region" description="Basic and acidic residues" evidence="1">
    <location>
        <begin position="262"/>
        <end position="288"/>
    </location>
</feature>
<feature type="region of interest" description="Disordered" evidence="1">
    <location>
        <begin position="258"/>
        <end position="288"/>
    </location>
</feature>